<sequence>MPYIQKQYAYDQYGSPDDVGSRLRSSSPLACVVTTTYVPDDYELARSEGTGRDYERAAREYDTAARHYEAYNDDEPYYGDNHRYEHRSAYADSRDFDARAFHAEPYPFLGISAHANTGNDPRVPRESPDSFEAKLDRQLEKAFKYHEDIHGLLEDHDRESARGSERKQGARRDLYDVERLLERTRLHALSQEAEKWVKEREYEVDVEREKADRLEELGRDYGKVGSKRVRFLLDPVD</sequence>
<evidence type="ECO:0000313" key="1">
    <source>
        <dbReference type="EMBL" id="KAK4549491.1"/>
    </source>
</evidence>
<dbReference type="AlphaFoldDB" id="A0AAV9JUZ1"/>
<evidence type="ECO:0000313" key="2">
    <source>
        <dbReference type="Proteomes" id="UP001324427"/>
    </source>
</evidence>
<organism evidence="1 2">
    <name type="scientific">Oleoguttula mirabilis</name>
    <dbReference type="NCBI Taxonomy" id="1507867"/>
    <lineage>
        <taxon>Eukaryota</taxon>
        <taxon>Fungi</taxon>
        <taxon>Dikarya</taxon>
        <taxon>Ascomycota</taxon>
        <taxon>Pezizomycotina</taxon>
        <taxon>Dothideomycetes</taxon>
        <taxon>Dothideomycetidae</taxon>
        <taxon>Mycosphaerellales</taxon>
        <taxon>Teratosphaeriaceae</taxon>
        <taxon>Oleoguttula</taxon>
    </lineage>
</organism>
<reference evidence="1 2" key="1">
    <citation type="submission" date="2021-11" db="EMBL/GenBank/DDBJ databases">
        <title>Black yeast isolated from Biological Soil Crust.</title>
        <authorList>
            <person name="Kurbessoian T."/>
        </authorList>
    </citation>
    <scope>NUCLEOTIDE SEQUENCE [LARGE SCALE GENOMIC DNA]</scope>
    <source>
        <strain evidence="1 2">CCFEE 5522</strain>
    </source>
</reference>
<protein>
    <submittedName>
        <fullName evidence="1">Uncharacterized protein</fullName>
    </submittedName>
</protein>
<gene>
    <name evidence="1" type="ORF">LTR36_006488</name>
</gene>
<name>A0AAV9JUZ1_9PEZI</name>
<proteinExistence type="predicted"/>
<keyword evidence="2" id="KW-1185">Reference proteome</keyword>
<accession>A0AAV9JUZ1</accession>
<comment type="caution">
    <text evidence="1">The sequence shown here is derived from an EMBL/GenBank/DDBJ whole genome shotgun (WGS) entry which is preliminary data.</text>
</comment>
<dbReference type="EMBL" id="JAVFHQ010000004">
    <property type="protein sequence ID" value="KAK4549491.1"/>
    <property type="molecule type" value="Genomic_DNA"/>
</dbReference>
<dbReference type="Proteomes" id="UP001324427">
    <property type="component" value="Unassembled WGS sequence"/>
</dbReference>